<reference evidence="1 2" key="1">
    <citation type="submission" date="2022-01" db="EMBL/GenBank/DDBJ databases">
        <title>Whole genome-based taxonomy of the Shewanellaceae.</title>
        <authorList>
            <person name="Martin-Rodriguez A.J."/>
        </authorList>
    </citation>
    <scope>NUCLEOTIDE SEQUENCE [LARGE SCALE GENOMIC DNA]</scope>
    <source>
        <strain evidence="1 2">DSM 21332</strain>
    </source>
</reference>
<dbReference type="Gene3D" id="3.40.50.300">
    <property type="entry name" value="P-loop containing nucleotide triphosphate hydrolases"/>
    <property type="match status" value="1"/>
</dbReference>
<evidence type="ECO:0000313" key="2">
    <source>
        <dbReference type="Proteomes" id="UP001202831"/>
    </source>
</evidence>
<dbReference type="Proteomes" id="UP001202831">
    <property type="component" value="Unassembled WGS sequence"/>
</dbReference>
<evidence type="ECO:0000313" key="1">
    <source>
        <dbReference type="EMBL" id="MCL2914166.1"/>
    </source>
</evidence>
<dbReference type="InterPro" id="IPR027417">
    <property type="entry name" value="P-loop_NTPase"/>
</dbReference>
<organism evidence="1 2">
    <name type="scientific">Shewanella corallii</name>
    <dbReference type="NCBI Taxonomy" id="560080"/>
    <lineage>
        <taxon>Bacteria</taxon>
        <taxon>Pseudomonadati</taxon>
        <taxon>Pseudomonadota</taxon>
        <taxon>Gammaproteobacteria</taxon>
        <taxon>Alteromonadales</taxon>
        <taxon>Shewanellaceae</taxon>
        <taxon>Shewanella</taxon>
    </lineage>
</organism>
<dbReference type="EMBL" id="JAKIKT010000003">
    <property type="protein sequence ID" value="MCL2914166.1"/>
    <property type="molecule type" value="Genomic_DNA"/>
</dbReference>
<gene>
    <name evidence="1" type="ORF">L2725_10350</name>
</gene>
<dbReference type="Pfam" id="PF13469">
    <property type="entry name" value="Sulfotransfer_3"/>
    <property type="match status" value="1"/>
</dbReference>
<keyword evidence="2" id="KW-1185">Reference proteome</keyword>
<sequence length="307" mass="34619">MKLIHNVIIRFKRRRIPVNPNRSAIIVTGVNRGGTSAISVALNALQIPSGDRSCSPTYEDPDLATLFSRKDWDGLLKKIAAYSNKHPIFAWKWPNACRHLDTIDQLFTRKKYIFVFRDIYAISIRQQKALGTVIDASMQESLSKYSAMLKFIQGCKSPYLLISYEKLLKNPEMFAQDLLQFLELEPTDERVNSVVSVISPSPIEYERWAASLSSGLLGHIDSIRNGMIKGWAKHKHSEHSLMLKLCLNADEIAVYEANKVREDLIASGISSSAKHGFEVPFDQPIIPGDKITIVDCKTETVIATYQH</sequence>
<dbReference type="SUPFAM" id="SSF52540">
    <property type="entry name" value="P-loop containing nucleoside triphosphate hydrolases"/>
    <property type="match status" value="1"/>
</dbReference>
<accession>A0ABT0N6U4</accession>
<dbReference type="RefSeq" id="WP_249248892.1">
    <property type="nucleotide sequence ID" value="NZ_JAKIKT010000003.1"/>
</dbReference>
<comment type="caution">
    <text evidence="1">The sequence shown here is derived from an EMBL/GenBank/DDBJ whole genome shotgun (WGS) entry which is preliminary data.</text>
</comment>
<proteinExistence type="predicted"/>
<protein>
    <submittedName>
        <fullName evidence="1">Sulfotransferase</fullName>
    </submittedName>
</protein>
<name>A0ABT0N6U4_9GAMM</name>